<feature type="transmembrane region" description="Helical" evidence="1">
    <location>
        <begin position="169"/>
        <end position="190"/>
    </location>
</feature>
<feature type="transmembrane region" description="Helical" evidence="1">
    <location>
        <begin position="136"/>
        <end position="157"/>
    </location>
</feature>
<dbReference type="InterPro" id="IPR017516">
    <property type="entry name" value="AbrB_dup"/>
</dbReference>
<dbReference type="GO" id="GO:0010468">
    <property type="term" value="P:regulation of gene expression"/>
    <property type="evidence" value="ECO:0007669"/>
    <property type="project" value="InterPro"/>
</dbReference>
<name>A0A2A2EZ83_9GAMM</name>
<keyword evidence="1" id="KW-0472">Membrane</keyword>
<feature type="transmembrane region" description="Helical" evidence="1">
    <location>
        <begin position="202"/>
        <end position="231"/>
    </location>
</feature>
<dbReference type="AlphaFoldDB" id="A0A2A2EZ83"/>
<keyword evidence="1" id="KW-0812">Transmembrane</keyword>
<dbReference type="OrthoDB" id="7157734at2"/>
<dbReference type="PANTHER" id="PTHR38457">
    <property type="entry name" value="REGULATOR ABRB-RELATED"/>
    <property type="match status" value="1"/>
</dbReference>
<dbReference type="GO" id="GO:0004497">
    <property type="term" value="F:monooxygenase activity"/>
    <property type="evidence" value="ECO:0007669"/>
    <property type="project" value="UniProtKB-KW"/>
</dbReference>
<evidence type="ECO:0000313" key="3">
    <source>
        <dbReference type="Proteomes" id="UP000217771"/>
    </source>
</evidence>
<sequence length="344" mass="35568">MVLAIVIGTMGGAVASALGVPLPWMLGPFLACAASSITGLRLTGLPKGREIGQVVVGLAIGMRMTTAALATTLTLLPAMFAGTLFVVVMTMLAALLLMPLARVDARTAFFATAAAGMADMATVAQQRGGDPDVVSLMHAIRVASVVAVVPVMVIAFGEPGVLVESASQASHSLAALGLALGLALATALLIRPLPFPNPWLVGPIFLGAAMSGSGLLTVAIPELLIILAQWLIGISLGCRFKRTLMFRLPRVVLAALIVSAYMIGASAVAAWIMAALSGLPYVTSFLALAPAAVTEMVITAKVMNLDAEVVAAFHVMRIAVIASTILLTFSLFERIERRLRSALC</sequence>
<feature type="transmembrane region" description="Helical" evidence="1">
    <location>
        <begin position="251"/>
        <end position="276"/>
    </location>
</feature>
<dbReference type="EMBL" id="NSKB01000003">
    <property type="protein sequence ID" value="PAU77662.1"/>
    <property type="molecule type" value="Genomic_DNA"/>
</dbReference>
<feature type="transmembrane region" description="Helical" evidence="1">
    <location>
        <begin position="79"/>
        <end position="100"/>
    </location>
</feature>
<evidence type="ECO:0000256" key="1">
    <source>
        <dbReference type="SAM" id="Phobius"/>
    </source>
</evidence>
<organism evidence="2 3">
    <name type="scientific">Halomonas salipaludis</name>
    <dbReference type="NCBI Taxonomy" id="2032625"/>
    <lineage>
        <taxon>Bacteria</taxon>
        <taxon>Pseudomonadati</taxon>
        <taxon>Pseudomonadota</taxon>
        <taxon>Gammaproteobacteria</taxon>
        <taxon>Oceanospirillales</taxon>
        <taxon>Halomonadaceae</taxon>
        <taxon>Halomonas</taxon>
    </lineage>
</organism>
<comment type="caution">
    <text evidence="2">The sequence shown here is derived from an EMBL/GenBank/DDBJ whole genome shotgun (WGS) entry which is preliminary data.</text>
</comment>
<reference evidence="2 3" key="1">
    <citation type="submission" date="2017-08" db="EMBL/GenBank/DDBJ databases">
        <title>Halomonas alkalisoli sp. nov., isolated from saline alkaline soil.</title>
        <authorList>
            <person name="Wang D."/>
            <person name="Zhang G."/>
        </authorList>
    </citation>
    <scope>NUCLEOTIDE SEQUENCE [LARGE SCALE GENOMIC DNA]</scope>
    <source>
        <strain evidence="2 3">WRN001</strain>
    </source>
</reference>
<dbReference type="InterPro" id="IPR007820">
    <property type="entry name" value="AbrB_fam"/>
</dbReference>
<dbReference type="PANTHER" id="PTHR38457:SF1">
    <property type="entry name" value="REGULATOR ABRB-RELATED"/>
    <property type="match status" value="1"/>
</dbReference>
<evidence type="ECO:0000313" key="2">
    <source>
        <dbReference type="EMBL" id="PAU77662.1"/>
    </source>
</evidence>
<accession>A0A2A2EZ83</accession>
<dbReference type="NCBIfam" id="TIGR03082">
    <property type="entry name" value="Gneg_AbrB_dup"/>
    <property type="match status" value="2"/>
</dbReference>
<keyword evidence="1" id="KW-1133">Transmembrane helix</keyword>
<protein>
    <submittedName>
        <fullName evidence="2">Ammonia monooxygenase</fullName>
    </submittedName>
</protein>
<proteinExistence type="predicted"/>
<keyword evidence="2" id="KW-0560">Oxidoreductase</keyword>
<keyword evidence="2" id="KW-0503">Monooxygenase</keyword>
<dbReference type="Pfam" id="PF05145">
    <property type="entry name" value="AbrB"/>
    <property type="match status" value="1"/>
</dbReference>
<dbReference type="Proteomes" id="UP000217771">
    <property type="component" value="Unassembled WGS sequence"/>
</dbReference>
<dbReference type="GO" id="GO:0016020">
    <property type="term" value="C:membrane"/>
    <property type="evidence" value="ECO:0007669"/>
    <property type="project" value="InterPro"/>
</dbReference>
<gene>
    <name evidence="2" type="ORF">CK498_09480</name>
</gene>
<dbReference type="PIRSF" id="PIRSF038991">
    <property type="entry name" value="Protein_AbrB"/>
    <property type="match status" value="1"/>
</dbReference>
<feature type="transmembrane region" description="Helical" evidence="1">
    <location>
        <begin position="107"/>
        <end position="124"/>
    </location>
</feature>
<keyword evidence="3" id="KW-1185">Reference proteome</keyword>
<feature type="transmembrane region" description="Helical" evidence="1">
    <location>
        <begin position="311"/>
        <end position="332"/>
    </location>
</feature>